<reference evidence="3" key="1">
    <citation type="submission" date="2025-08" db="UniProtKB">
        <authorList>
            <consortium name="RefSeq"/>
        </authorList>
    </citation>
    <scope>IDENTIFICATION</scope>
</reference>
<feature type="region of interest" description="Disordered" evidence="1">
    <location>
        <begin position="42"/>
        <end position="78"/>
    </location>
</feature>
<evidence type="ECO:0000313" key="3">
    <source>
        <dbReference type="RefSeq" id="XP_039129598.1"/>
    </source>
</evidence>
<dbReference type="AlphaFoldDB" id="A0AB40BRM2"/>
<gene>
    <name evidence="3" type="primary">LOC120265715</name>
</gene>
<name>A0AB40BRM2_DIOCR</name>
<keyword evidence="2" id="KW-1185">Reference proteome</keyword>
<feature type="compositionally biased region" description="Pro residues" evidence="1">
    <location>
        <begin position="52"/>
        <end position="61"/>
    </location>
</feature>
<evidence type="ECO:0000256" key="1">
    <source>
        <dbReference type="SAM" id="MobiDB-lite"/>
    </source>
</evidence>
<sequence>MAAEVDRGYRTSFRSYVATDPHLQIVSGKAFSAATHNSYSHPRLVTTAPSWPSDPTPPPPPKPRRHSSSSSSSSTAWCFSDPELKRRRRVASYKAYAVEGKVKASLLRAIRWFKGKCSAIVGDR</sequence>
<evidence type="ECO:0000313" key="2">
    <source>
        <dbReference type="Proteomes" id="UP001515500"/>
    </source>
</evidence>
<accession>A0AB40BRM2</accession>
<organism evidence="2 3">
    <name type="scientific">Dioscorea cayennensis subsp. rotundata</name>
    <name type="common">White Guinea yam</name>
    <name type="synonym">Dioscorea rotundata</name>
    <dbReference type="NCBI Taxonomy" id="55577"/>
    <lineage>
        <taxon>Eukaryota</taxon>
        <taxon>Viridiplantae</taxon>
        <taxon>Streptophyta</taxon>
        <taxon>Embryophyta</taxon>
        <taxon>Tracheophyta</taxon>
        <taxon>Spermatophyta</taxon>
        <taxon>Magnoliopsida</taxon>
        <taxon>Liliopsida</taxon>
        <taxon>Dioscoreales</taxon>
        <taxon>Dioscoreaceae</taxon>
        <taxon>Dioscorea</taxon>
    </lineage>
</organism>
<protein>
    <submittedName>
        <fullName evidence="3">Uncharacterized protein LOC120265715</fullName>
    </submittedName>
</protein>
<dbReference type="InterPro" id="IPR021899">
    <property type="entry name" value="DUF3511"/>
</dbReference>
<proteinExistence type="predicted"/>
<dbReference type="PANTHER" id="PTHR33193">
    <property type="entry name" value="DOMAIN PROTEIN, PUTATIVE (DUF3511)-RELATED"/>
    <property type="match status" value="1"/>
</dbReference>
<dbReference type="PANTHER" id="PTHR33193:SF13">
    <property type="entry name" value="EXPRESSED PROTEIN"/>
    <property type="match status" value="1"/>
</dbReference>
<dbReference type="Pfam" id="PF12023">
    <property type="entry name" value="DUF3511"/>
    <property type="match status" value="1"/>
</dbReference>
<dbReference type="GeneID" id="120265715"/>
<dbReference type="Proteomes" id="UP001515500">
    <property type="component" value="Chromosome 7"/>
</dbReference>
<dbReference type="RefSeq" id="XP_039129598.1">
    <property type="nucleotide sequence ID" value="XM_039273664.1"/>
</dbReference>